<name>A0A1A7VPW7_PLAKH</name>
<feature type="domain" description="Schizont-infected cell agglutination extracellular beta" evidence="2">
    <location>
        <begin position="1802"/>
        <end position="1986"/>
    </location>
</feature>
<feature type="domain" description="Schizont-infected cell agglutination C-terminal" evidence="3">
    <location>
        <begin position="2047"/>
        <end position="2177"/>
    </location>
</feature>
<feature type="region of interest" description="Disordered" evidence="1">
    <location>
        <begin position="1754"/>
        <end position="1777"/>
    </location>
</feature>
<evidence type="ECO:0000259" key="3">
    <source>
        <dbReference type="Pfam" id="PF12879"/>
    </source>
</evidence>
<sequence>MSSESTRSGASSGGLLGKWIEALLKNGGSPPTNPKDITDELRKSLLEAWEILKKWLMDQESNEIGRMCDGEVERRASLGDRNMRQHYLKVLCTGVAEIKYFINGVKTERDRPESGTDKTEPTVEALDAAKSYARCIVGAVALSEIYGDHCKLREVVGTVESEVDAKLMKHLEAHAGGRVMNKCEGMNPIALMLGKALLQEKIKQWTQEKRDAKRGKGEGWRVGILRERMGRYCTRKNNPPADKLQAKREQSLQENKGSMVSFLGMKEDDKKDRTGGLGIADLLADIDGKYKLTEKDLGKALKSGVQGDGTFQVDKAIENLTNASEAKLTEECMKDSSKESFCERLKCAEKHWELTKQQSNNDKFWDNYVNDELRNLFNWGTDINSRTARDNCDKGDSLNSANKEACKHITAKLEVMYRKASGKHQLSDQIIHCLMLKAYAEKLKEQAKQKGYCDIQPGITKAFSAADDIKEQHCINKELCIVCNLDDYDKLKDCPIDKNKGDKVKSKVESMLNTNRKTQDPKIEQTLAEFNKDNSLCERIQCAVNWYKDTKTSGQDELWTTHVQQLWTELSAAMTQKGTAEKEECKTLQDGSTASPSEKTACKYLHAGLKHLYTTSPTGDVLKNNQSLRQAMGCFLLHSYAKIMKEKAICNIEKGISRAFELGKKLSNDSNNANCSGAKGPCVPCKWDENILSTCKINTNGSADPDSKVEDKLKGIVKENNDAVVAAAHKMNEVKDLCDRVQCISERWLKQKQASNGKSGQPLTKRDWKDAWEEVKKEAATLGGALKEATSNEEKKKKVESFCSSIKDDKDGKEACLLIAAGLRNLYDIEDKGNNSVDASFQRTMRCVLLNAIADKMRKKLPCREERSVLEGIDKAFENSAKIKESNGCRDDKCFTCERFRGYKNCAIRENSTELEITPLKKKIDPLLNENKDASSSSSSSLTVESLTRTICGGQCKKMGSLCGRAQCAGEQWLEDRGKDKDQQTDRKEMWTEVQKEVTNLVTKVSDNGGRDTDTDSLCDSVQCPNDGAADCVSKTTCKLIVKALKDIHQIKKEDGSAFEGVKLNDRIFKSTMRCVALNAFIHTLKEHARKGGYGCAVEKGIKEAFLKGEEQNNLNKWCKDNGNEVGSCEPCEERLCFGTKIGKDDKLWSKVMEKLNTDSTIINTKIQPTLSEIKERVTLCDRVNCIAKWYHKKKGQGKGQEKFWKEEVKALWDELAGAMKTDGGNGTSGNGCNQMDDNGINSTRDATNPEKTACNYLHAALKQLYEPNASLSTGNSGILSKEHPSFRRTMGCFLLHAYAKKMKDEAKCEIEAGIKKAFKIREDLIANGKCTNSNGSCIQCKWDENLDKCNVTIDKTSVNVKTKVDPILKVDEQNMKTVIENINKMQTLCDYIRCAGPRWFKNGMQGTTNKSWHQPDIKPTGYYNNRILQQPDTTTTGYYNNRILQQPDTTTTGYYNNRILQQPDTTTTGYYNNRILQQPDTTTTGYYNNRILQQPDTTTTGYYNNRILQQPDTTTTGYYNNRILQQPDTTTTGYYNNRILQQPDTTTTGYYNNRILQQPDTTTTGYYNNRILQQPDTTQPSNYIYITFFFFFLQCDFWEKDVKTALEMMFEKIDSDGKENDNAACNDFGDGNKHSVERKACNHIAAGLNYINNIQGIDNGQSNPTAKEDDKFFKQSMMCAALNFYADQIIKKSQDKCPIDEIKIIEMFIYWNANNKTSCPNSGSGGSNNNCFVCDRVKDSDFNCKLSVDSSLISTTPPSPRSGQNCPSNDDKKEVQKQMNELLDKESKVGGTLSTINKMTTFCSELQCAAKQYGKIKKGTGPNRTVTWNNIEGDAKGVLKELIQHMTKEQSQSDVHKYCNNDTEWSKLGHKQSKTNKAACLLFAAGLKHIYGRPNGQKKGPVNGPSFEQTMGCLFLKEYAKQLKEMAEEQKKYKVHPKCSVDEGINHAFNESENIMKSVLPQCDKNGSNNSCFVCTQNDYNNCQIGNTNVKTKVESIFQDEPNKNHMEKTLENTVCPILLTDLLTPFLPLAPVSIGLSAMAYYLWKYFGPLGKGGPRFRRSPAEILGPSVQEQVLDHVQQDSSHEYRLVKERKPRSAPTRTKRSGPVNRRTIIEIHFEVLDECQKGDTQLNQKDFLELLVQEFMGSEFMEEEQVPKEEVLMEGVPMESIPLEQVPMERVPSLGSGLLV</sequence>
<dbReference type="InterPro" id="IPR024285">
    <property type="entry name" value="SICA_extracell_b"/>
</dbReference>
<dbReference type="Pfam" id="PF12887">
    <property type="entry name" value="SICA_alpha"/>
    <property type="match status" value="1"/>
</dbReference>
<feature type="domain" description="Schizont-infected cell agglutination extracellular beta" evidence="2">
    <location>
        <begin position="535"/>
        <end position="697"/>
    </location>
</feature>
<feature type="domain" description="Schizont-infected cell agglutination extracellular beta" evidence="2">
    <location>
        <begin position="737"/>
        <end position="908"/>
    </location>
</feature>
<evidence type="ECO:0000313" key="6">
    <source>
        <dbReference type="EMBL" id="SBO25400.1"/>
    </source>
</evidence>
<feature type="compositionally biased region" description="Polar residues" evidence="1">
    <location>
        <begin position="1754"/>
        <end position="1769"/>
    </location>
</feature>
<dbReference type="Pfam" id="PF12879">
    <property type="entry name" value="SICA_C"/>
    <property type="match status" value="1"/>
</dbReference>
<dbReference type="EMBL" id="CWHQ02000008">
    <property type="protein sequence ID" value="SBO23727.1"/>
    <property type="molecule type" value="Genomic_DNA"/>
</dbReference>
<reference evidence="7 8" key="1">
    <citation type="submission" date="2016-05" db="EMBL/GenBank/DDBJ databases">
        <authorList>
            <person name="Sharaf H."/>
        </authorList>
    </citation>
    <scope>NUCLEOTIDE SEQUENCE [LARGE SCALE GENOMIC DNA]</scope>
    <source>
        <strain evidence="7 8">H</strain>
    </source>
</reference>
<feature type="domain" description="Schizont-infected cell agglutination extracellular alpha" evidence="4">
    <location>
        <begin position="14"/>
        <end position="205"/>
    </location>
</feature>
<dbReference type="EMBL" id="CWHR02000007">
    <property type="protein sequence ID" value="SBO25400.1"/>
    <property type="molecule type" value="Genomic_DNA"/>
</dbReference>
<evidence type="ECO:0000313" key="7">
    <source>
        <dbReference type="Proteomes" id="UP000182128"/>
    </source>
</evidence>
<feature type="compositionally biased region" description="Polar residues" evidence="1">
    <location>
        <begin position="1231"/>
        <end position="1245"/>
    </location>
</feature>
<evidence type="ECO:0000259" key="4">
    <source>
        <dbReference type="Pfam" id="PF12887"/>
    </source>
</evidence>
<feature type="domain" description="Schizont-infected cell agglutination extracellular beta" evidence="2">
    <location>
        <begin position="1584"/>
        <end position="1746"/>
    </location>
</feature>
<proteinExistence type="predicted"/>
<feature type="domain" description="Schizont-infected cell agglutination extracellular beta" evidence="2">
    <location>
        <begin position="961"/>
        <end position="1134"/>
    </location>
</feature>
<evidence type="ECO:0000259" key="2">
    <source>
        <dbReference type="Pfam" id="PF12878"/>
    </source>
</evidence>
<feature type="domain" description="Schizont-infected cell agglutination extracellular beta" evidence="2">
    <location>
        <begin position="1179"/>
        <end position="1352"/>
    </location>
</feature>
<gene>
    <name evidence="5" type="ORF">PKNA1_C2_0423700</name>
    <name evidence="6" type="ORF">PKNA1_H1_0423700</name>
</gene>
<dbReference type="InterPro" id="IPR024290">
    <property type="entry name" value="SICA_extracell_a"/>
</dbReference>
<protein>
    <submittedName>
        <fullName evidence="5">SICAvar, type I</fullName>
    </submittedName>
</protein>
<feature type="domain" description="Schizont-infected cell agglutination extracellular beta" evidence="2">
    <location>
        <begin position="340"/>
        <end position="495"/>
    </location>
</feature>
<evidence type="ECO:0000313" key="8">
    <source>
        <dbReference type="Proteomes" id="UP000182142"/>
    </source>
</evidence>
<dbReference type="InterPro" id="IPR024288">
    <property type="entry name" value="SICA_C"/>
</dbReference>
<evidence type="ECO:0000313" key="5">
    <source>
        <dbReference type="EMBL" id="SBO23727.1"/>
    </source>
</evidence>
<organism evidence="5 7">
    <name type="scientific">Plasmodium knowlesi (strain H)</name>
    <dbReference type="NCBI Taxonomy" id="5851"/>
    <lineage>
        <taxon>Eukaryota</taxon>
        <taxon>Sar</taxon>
        <taxon>Alveolata</taxon>
        <taxon>Apicomplexa</taxon>
        <taxon>Aconoidasida</taxon>
        <taxon>Haemosporida</taxon>
        <taxon>Plasmodiidae</taxon>
        <taxon>Plasmodium</taxon>
        <taxon>Plasmodium (Plasmodium)</taxon>
    </lineage>
</organism>
<dbReference type="Proteomes" id="UP000182128">
    <property type="component" value="Unassembled WGS sequence"/>
</dbReference>
<evidence type="ECO:0000256" key="1">
    <source>
        <dbReference type="SAM" id="MobiDB-lite"/>
    </source>
</evidence>
<accession>A0A1A7VPW7</accession>
<feature type="region of interest" description="Disordered" evidence="1">
    <location>
        <begin position="1224"/>
        <end position="1245"/>
    </location>
</feature>
<dbReference type="Proteomes" id="UP000182142">
    <property type="component" value="Unassembled WGS sequence"/>
</dbReference>
<reference evidence="5" key="2">
    <citation type="submission" date="2016-05" db="EMBL/GenBank/DDBJ databases">
        <authorList>
            <person name="Lavstsen T."/>
            <person name="Jespersen J.S."/>
        </authorList>
    </citation>
    <scope>NUCLEOTIDE SEQUENCE [LARGE SCALE GENOMIC DNA]</scope>
</reference>
<dbReference type="Pfam" id="PF12878">
    <property type="entry name" value="SICA_beta"/>
    <property type="match status" value="7"/>
</dbReference>